<feature type="region of interest" description="Disordered" evidence="1">
    <location>
        <begin position="1"/>
        <end position="36"/>
    </location>
</feature>
<reference evidence="2 3" key="1">
    <citation type="submission" date="2013-11" db="EMBL/GenBank/DDBJ databases">
        <title>The Genome Sequence of Phytophthora parasitica P1976.</title>
        <authorList>
            <consortium name="The Broad Institute Genomics Platform"/>
            <person name="Russ C."/>
            <person name="Tyler B."/>
            <person name="Panabieres F."/>
            <person name="Shan W."/>
            <person name="Tripathy S."/>
            <person name="Grunwald N."/>
            <person name="Machado M."/>
            <person name="Johnson C.S."/>
            <person name="Walker B."/>
            <person name="Young S."/>
            <person name="Zeng Q."/>
            <person name="Gargeya S."/>
            <person name="Fitzgerald M."/>
            <person name="Haas B."/>
            <person name="Abouelleil A."/>
            <person name="Allen A.W."/>
            <person name="Alvarado L."/>
            <person name="Arachchi H.M."/>
            <person name="Berlin A.M."/>
            <person name="Chapman S.B."/>
            <person name="Gainer-Dewar J."/>
            <person name="Goldberg J."/>
            <person name="Griggs A."/>
            <person name="Gujja S."/>
            <person name="Hansen M."/>
            <person name="Howarth C."/>
            <person name="Imamovic A."/>
            <person name="Ireland A."/>
            <person name="Larimer J."/>
            <person name="McCowan C."/>
            <person name="Murphy C."/>
            <person name="Pearson M."/>
            <person name="Poon T.W."/>
            <person name="Priest M."/>
            <person name="Roberts A."/>
            <person name="Saif S."/>
            <person name="Shea T."/>
            <person name="Sisk P."/>
            <person name="Sykes S."/>
            <person name="Wortman J."/>
            <person name="Nusbaum C."/>
            <person name="Birren B."/>
        </authorList>
    </citation>
    <scope>NUCLEOTIDE SEQUENCE [LARGE SCALE GENOMIC DNA]</scope>
    <source>
        <strain evidence="2 3">P1976</strain>
    </source>
</reference>
<evidence type="ECO:0000313" key="2">
    <source>
        <dbReference type="EMBL" id="ETO76681.1"/>
    </source>
</evidence>
<name>A0A081ACS0_PHYNI</name>
<gene>
    <name evidence="2" type="ORF">F444_07964</name>
</gene>
<comment type="caution">
    <text evidence="2">The sequence shown here is derived from an EMBL/GenBank/DDBJ whole genome shotgun (WGS) entry which is preliminary data.</text>
</comment>
<evidence type="ECO:0000256" key="1">
    <source>
        <dbReference type="SAM" id="MobiDB-lite"/>
    </source>
</evidence>
<dbReference type="Proteomes" id="UP000028582">
    <property type="component" value="Unassembled WGS sequence"/>
</dbReference>
<proteinExistence type="predicted"/>
<evidence type="ECO:0000313" key="3">
    <source>
        <dbReference type="Proteomes" id="UP000028582"/>
    </source>
</evidence>
<dbReference type="EMBL" id="ANJA01001513">
    <property type="protein sequence ID" value="ETO76681.1"/>
    <property type="molecule type" value="Genomic_DNA"/>
</dbReference>
<dbReference type="AlphaFoldDB" id="A0A081ACS0"/>
<sequence length="36" mass="4255">MSHRLKPPEEDLPPYRGHSKRRKCPSREPGVLSREQ</sequence>
<protein>
    <submittedName>
        <fullName evidence="2">Uncharacterized protein</fullName>
    </submittedName>
</protein>
<organism evidence="2 3">
    <name type="scientific">Phytophthora nicotianae P1976</name>
    <dbReference type="NCBI Taxonomy" id="1317066"/>
    <lineage>
        <taxon>Eukaryota</taxon>
        <taxon>Sar</taxon>
        <taxon>Stramenopiles</taxon>
        <taxon>Oomycota</taxon>
        <taxon>Peronosporomycetes</taxon>
        <taxon>Peronosporales</taxon>
        <taxon>Peronosporaceae</taxon>
        <taxon>Phytophthora</taxon>
    </lineage>
</organism>
<accession>A0A081ACS0</accession>